<proteinExistence type="predicted"/>
<reference evidence="1" key="1">
    <citation type="submission" date="2019-12" db="EMBL/GenBank/DDBJ databases">
        <title>An insight into the sialome of adult female Ixodes ricinus ticks feeding for 6 days.</title>
        <authorList>
            <person name="Perner J."/>
            <person name="Ribeiro J.M.C."/>
        </authorList>
    </citation>
    <scope>NUCLEOTIDE SEQUENCE</scope>
    <source>
        <strain evidence="1">Semi-engorged</strain>
        <tissue evidence="1">Salivary glands</tissue>
    </source>
</reference>
<dbReference type="AlphaFoldDB" id="A0A6B0U9T7"/>
<organism evidence="1">
    <name type="scientific">Ixodes ricinus</name>
    <name type="common">Common tick</name>
    <name type="synonym">Acarus ricinus</name>
    <dbReference type="NCBI Taxonomy" id="34613"/>
    <lineage>
        <taxon>Eukaryota</taxon>
        <taxon>Metazoa</taxon>
        <taxon>Ecdysozoa</taxon>
        <taxon>Arthropoda</taxon>
        <taxon>Chelicerata</taxon>
        <taxon>Arachnida</taxon>
        <taxon>Acari</taxon>
        <taxon>Parasitiformes</taxon>
        <taxon>Ixodida</taxon>
        <taxon>Ixodoidea</taxon>
        <taxon>Ixodidae</taxon>
        <taxon>Ixodinae</taxon>
        <taxon>Ixodes</taxon>
    </lineage>
</organism>
<sequence length="71" mass="7644">MLPSVDLTLNGLVVSTVVTASTYLPSVLGYVCRFCVSTVSSLGSTSSAVNVFAIDRARILESDVNYYNYGW</sequence>
<protein>
    <submittedName>
        <fullName evidence="1">Putative secreted protein</fullName>
    </submittedName>
</protein>
<evidence type="ECO:0000313" key="1">
    <source>
        <dbReference type="EMBL" id="MXU82783.1"/>
    </source>
</evidence>
<dbReference type="EMBL" id="GIFC01000700">
    <property type="protein sequence ID" value="MXU82783.1"/>
    <property type="molecule type" value="Transcribed_RNA"/>
</dbReference>
<accession>A0A6B0U9T7</accession>
<name>A0A6B0U9T7_IXORI</name>